<keyword evidence="3" id="KW-0812">Transmembrane</keyword>
<evidence type="ECO:0000256" key="1">
    <source>
        <dbReference type="ARBA" id="ARBA00004141"/>
    </source>
</evidence>
<evidence type="ECO:0000256" key="2">
    <source>
        <dbReference type="ARBA" id="ARBA00007375"/>
    </source>
</evidence>
<dbReference type="OrthoDB" id="5592477at2"/>
<comment type="caution">
    <text evidence="6">The sequence shown here is derived from an EMBL/GenBank/DDBJ whole genome shotgun (WGS) entry which is preliminary data.</text>
</comment>
<evidence type="ECO:0000256" key="4">
    <source>
        <dbReference type="ARBA" id="ARBA00022989"/>
    </source>
</evidence>
<organism evidence="6 7">
    <name type="scientific">Paenibacillus nanensis</name>
    <dbReference type="NCBI Taxonomy" id="393251"/>
    <lineage>
        <taxon>Bacteria</taxon>
        <taxon>Bacillati</taxon>
        <taxon>Bacillota</taxon>
        <taxon>Bacilli</taxon>
        <taxon>Bacillales</taxon>
        <taxon>Paenibacillaceae</taxon>
        <taxon>Paenibacillus</taxon>
    </lineage>
</organism>
<name>A0A3A1V3Q7_9BACL</name>
<accession>A0A3A1V3Q7</accession>
<evidence type="ECO:0000313" key="6">
    <source>
        <dbReference type="EMBL" id="RIX53223.1"/>
    </source>
</evidence>
<comment type="subcellular location">
    <subcellularLocation>
        <location evidence="1">Membrane</location>
        <topology evidence="1">Multi-pass membrane protein</topology>
    </subcellularLocation>
</comment>
<evidence type="ECO:0000256" key="3">
    <source>
        <dbReference type="ARBA" id="ARBA00022692"/>
    </source>
</evidence>
<evidence type="ECO:0000313" key="7">
    <source>
        <dbReference type="Proteomes" id="UP000266482"/>
    </source>
</evidence>
<evidence type="ECO:0000256" key="5">
    <source>
        <dbReference type="ARBA" id="ARBA00023136"/>
    </source>
</evidence>
<gene>
    <name evidence="6" type="ORF">D3P08_10840</name>
</gene>
<protein>
    <submittedName>
        <fullName evidence="6">Uncharacterized protein</fullName>
    </submittedName>
</protein>
<dbReference type="Proteomes" id="UP000266482">
    <property type="component" value="Unassembled WGS sequence"/>
</dbReference>
<keyword evidence="5" id="KW-0472">Membrane</keyword>
<keyword evidence="4" id="KW-1133">Transmembrane helix</keyword>
<reference evidence="6 7" key="1">
    <citation type="submission" date="2018-09" db="EMBL/GenBank/DDBJ databases">
        <title>Paenibacillus aracenensis nov. sp. isolated from a cave in southern Spain.</title>
        <authorList>
            <person name="Jurado V."/>
            <person name="Gutierrez-Patricio S."/>
            <person name="Gonzalez-Pimentel J.L."/>
            <person name="Miller A.Z."/>
            <person name="Laiz L."/>
            <person name="Saiz-Jimenez C."/>
        </authorList>
    </citation>
    <scope>NUCLEOTIDE SEQUENCE [LARGE SCALE GENOMIC DNA]</scope>
    <source>
        <strain evidence="6 7">DSM 22867</strain>
    </source>
</reference>
<keyword evidence="7" id="KW-1185">Reference proteome</keyword>
<dbReference type="EMBL" id="QXQA01000005">
    <property type="protein sequence ID" value="RIX53223.1"/>
    <property type="molecule type" value="Genomic_DNA"/>
</dbReference>
<dbReference type="GO" id="GO:0016020">
    <property type="term" value="C:membrane"/>
    <property type="evidence" value="ECO:0007669"/>
    <property type="project" value="UniProtKB-SubCell"/>
</dbReference>
<dbReference type="Pfam" id="PF07947">
    <property type="entry name" value="YhhN"/>
    <property type="match status" value="1"/>
</dbReference>
<comment type="similarity">
    <text evidence="2">Belongs to the TMEM86 family.</text>
</comment>
<sequence>MIPDSFLAWNKFIAKVPQERTVMATYYAAQFCIARSLLAASPSITS</sequence>
<dbReference type="InterPro" id="IPR012506">
    <property type="entry name" value="TMEM86B-like"/>
</dbReference>
<dbReference type="AlphaFoldDB" id="A0A3A1V3Q7"/>
<proteinExistence type="inferred from homology"/>